<evidence type="ECO:0000256" key="7">
    <source>
        <dbReference type="SAM" id="MobiDB-lite"/>
    </source>
</evidence>
<keyword evidence="4 6" id="KW-0167">Capsid protein</keyword>
<dbReference type="Pfam" id="PF02956">
    <property type="entry name" value="TT_ORF1"/>
    <property type="match status" value="1"/>
</dbReference>
<keyword evidence="3 6" id="KW-1140">T=1 icosahedral capsid protein</keyword>
<protein>
    <recommendedName>
        <fullName evidence="6">Capsid protein</fullName>
    </recommendedName>
</protein>
<evidence type="ECO:0000256" key="1">
    <source>
        <dbReference type="ARBA" id="ARBA00004328"/>
    </source>
</evidence>
<comment type="similarity">
    <text evidence="2 6">Belongs to the anelloviridae capsid protein family.</text>
</comment>
<proteinExistence type="inferred from homology"/>
<dbReference type="EMBL" id="OQ064573">
    <property type="protein sequence ID" value="WAX26430.1"/>
    <property type="molecule type" value="Genomic_DNA"/>
</dbReference>
<evidence type="ECO:0000256" key="3">
    <source>
        <dbReference type="ARBA" id="ARBA00022431"/>
    </source>
</evidence>
<evidence type="ECO:0000256" key="4">
    <source>
        <dbReference type="ARBA" id="ARBA00022561"/>
    </source>
</evidence>
<evidence type="ECO:0000313" key="8">
    <source>
        <dbReference type="EMBL" id="WAX26430.1"/>
    </source>
</evidence>
<evidence type="ECO:0000256" key="5">
    <source>
        <dbReference type="ARBA" id="ARBA00022844"/>
    </source>
</evidence>
<sequence>MPPFNFYRRRYYPNRWRRPRRYLRRRRPRRFIRRRFWRRRWVRRRRFYKRYKRKLKFIKLKQWQPETIKKCRIKGNLCMFTCGRGHTNHNWVLTSESYVPTSEPGGGSWSIFQITLRVLYDDYISGRNWWTGSNTNLPLARYVGGSLKFYRSDSTDYIVTIQNTGPFEVTLDTYLSTQPTRHLMNHRHFIVTKLGRGPNKKTYVKKRLRPPALFQNKWYFQQDIYNTPLTMITVTACSLDQMYAPQDQISTNITLHSLNTNLFQISNWEKQPYSIKATGTIETYLYTSHHEPQTPNTTPKWSEMILLGNVKNYTDGALMKQNSLAKPSDAFNTNTNNSWGNPFTHNNEGINDKIYYGAKPKGDNDNWEKPAAVSEITSLFVECRYNPFKDKGKGNKVYILPTDTGNNSLLSLPTDPKRIITDLPLWLIFWGWADWLLKSRPVGHLNEEWQILIQSDYIYPKLPCYLVLDKYFTSPTEHYKNELSETDKAHWHPKYSMQTEQLEIISQTGPGAPKINNTKQIEAHLHYNFYFKWGGNPAPMETINDPADQEKFPTPSNQLQRLEIESPGEPKEYKLYAFDEKRQQITTRAAKRLKTDYSTPQSFTEYGPKDIPLQEAGETQSSSEEEEIQTPFEDQEQLRLFLRRKKQLYKQQLRKLLKTKRYFPLI</sequence>
<reference evidence="8" key="1">
    <citation type="submission" date="2022-12" db="EMBL/GenBank/DDBJ databases">
        <title>Anelloviruses in HIV-1 infected men.</title>
        <authorList>
            <person name="Timmerman A.L."/>
            <person name="Kaczorowska J."/>
            <person name="Deijs M."/>
            <person name="Klein M."/>
            <person name="Sparreboom M."/>
            <person name="Bakker M."/>
            <person name="van der Hoek L."/>
        </authorList>
    </citation>
    <scope>NUCLEOTIDE SEQUENCE</scope>
    <source>
        <strain evidence="8">TTMV_SA_20</strain>
    </source>
</reference>
<evidence type="ECO:0000256" key="2">
    <source>
        <dbReference type="ARBA" id="ARBA00006131"/>
    </source>
</evidence>
<organism evidence="8">
    <name type="scientific">Torque teno mini virus 1</name>
    <dbReference type="NCBI Taxonomy" id="687369"/>
    <lineage>
        <taxon>Viruses</taxon>
        <taxon>Monodnaviria</taxon>
        <taxon>Shotokuvirae</taxon>
        <taxon>Commensaviricota</taxon>
        <taxon>Cardeaviricetes</taxon>
        <taxon>Sanitavirales</taxon>
        <taxon>Anelloviridae</taxon>
        <taxon>Betatorquevirus</taxon>
        <taxon>Betatorquevirus homini1</taxon>
    </lineage>
</organism>
<keyword evidence="5 6" id="KW-0946">Virion</keyword>
<dbReference type="InterPro" id="IPR004219">
    <property type="entry name" value="TTvirus_Unk"/>
</dbReference>
<dbReference type="GO" id="GO:0039615">
    <property type="term" value="C:T=1 icosahedral viral capsid"/>
    <property type="evidence" value="ECO:0007669"/>
    <property type="project" value="UniProtKB-UniRule"/>
</dbReference>
<comment type="function">
    <text evidence="6">Self-assembles to form an icosahedral capsid.</text>
</comment>
<comment type="subcellular location">
    <subcellularLocation>
        <location evidence="1 6">Virion</location>
    </subcellularLocation>
</comment>
<accession>A0A9Y1HUC9</accession>
<name>A0A9Y1HUC9_9VIRU</name>
<feature type="region of interest" description="Disordered" evidence="7">
    <location>
        <begin position="591"/>
        <end position="634"/>
    </location>
</feature>
<evidence type="ECO:0000256" key="6">
    <source>
        <dbReference type="RuleBase" id="RU361230"/>
    </source>
</evidence>